<dbReference type="SUPFAM" id="SSF55347">
    <property type="entry name" value="Glyceraldehyde-3-phosphate dehydrogenase-like, C-terminal domain"/>
    <property type="match status" value="1"/>
</dbReference>
<dbReference type="InterPro" id="IPR000683">
    <property type="entry name" value="Gfo/Idh/MocA-like_OxRdtase_N"/>
</dbReference>
<dbReference type="EMBL" id="UINC01013810">
    <property type="protein sequence ID" value="SVA59402.1"/>
    <property type="molecule type" value="Genomic_DNA"/>
</dbReference>
<feature type="domain" description="Gfo/Idh/MocA-like oxidoreductase N-terminal" evidence="1">
    <location>
        <begin position="62"/>
        <end position="177"/>
    </location>
</feature>
<dbReference type="Gene3D" id="3.40.50.720">
    <property type="entry name" value="NAD(P)-binding Rossmann-like Domain"/>
    <property type="match status" value="1"/>
</dbReference>
<evidence type="ECO:0008006" key="4">
    <source>
        <dbReference type="Google" id="ProtNLM"/>
    </source>
</evidence>
<protein>
    <recommendedName>
        <fullName evidence="4">Gfo/Idh/MocA-like oxidoreductase N-terminal domain-containing protein</fullName>
    </recommendedName>
</protein>
<dbReference type="PANTHER" id="PTHR43377">
    <property type="entry name" value="BILIVERDIN REDUCTASE A"/>
    <property type="match status" value="1"/>
</dbReference>
<dbReference type="InterPro" id="IPR036291">
    <property type="entry name" value="NAD(P)-bd_dom_sf"/>
</dbReference>
<dbReference type="InterPro" id="IPR051450">
    <property type="entry name" value="Gfo/Idh/MocA_Oxidoreductases"/>
</dbReference>
<reference evidence="3" key="1">
    <citation type="submission" date="2018-05" db="EMBL/GenBank/DDBJ databases">
        <authorList>
            <person name="Lanie J.A."/>
            <person name="Ng W.-L."/>
            <person name="Kazmierczak K.M."/>
            <person name="Andrzejewski T.M."/>
            <person name="Davidsen T.M."/>
            <person name="Wayne K.J."/>
            <person name="Tettelin H."/>
            <person name="Glass J.I."/>
            <person name="Rusch D."/>
            <person name="Podicherti R."/>
            <person name="Tsui H.-C.T."/>
            <person name="Winkler M.E."/>
        </authorList>
    </citation>
    <scope>NUCLEOTIDE SEQUENCE</scope>
</reference>
<name>A0A381X4C3_9ZZZZ</name>
<dbReference type="SUPFAM" id="SSF51735">
    <property type="entry name" value="NAD(P)-binding Rossmann-fold domains"/>
    <property type="match status" value="1"/>
</dbReference>
<accession>A0A381X4C3</accession>
<dbReference type="Gene3D" id="3.30.360.10">
    <property type="entry name" value="Dihydrodipicolinate Reductase, domain 2"/>
    <property type="match status" value="1"/>
</dbReference>
<feature type="domain" description="GFO/IDH/MocA-like oxidoreductase" evidence="2">
    <location>
        <begin position="185"/>
        <end position="292"/>
    </location>
</feature>
<evidence type="ECO:0000313" key="3">
    <source>
        <dbReference type="EMBL" id="SVA59402.1"/>
    </source>
</evidence>
<organism evidence="3">
    <name type="scientific">marine metagenome</name>
    <dbReference type="NCBI Taxonomy" id="408172"/>
    <lineage>
        <taxon>unclassified sequences</taxon>
        <taxon>metagenomes</taxon>
        <taxon>ecological metagenomes</taxon>
    </lineage>
</organism>
<dbReference type="PANTHER" id="PTHR43377:SF6">
    <property type="entry name" value="GFO_IDH_MOCA-LIKE OXIDOREDUCTASE N-TERMINAL DOMAIN-CONTAINING PROTEIN"/>
    <property type="match status" value="1"/>
</dbReference>
<dbReference type="AlphaFoldDB" id="A0A381X4C3"/>
<evidence type="ECO:0000259" key="1">
    <source>
        <dbReference type="Pfam" id="PF01408"/>
    </source>
</evidence>
<dbReference type="Pfam" id="PF01408">
    <property type="entry name" value="GFO_IDH_MocA"/>
    <property type="match status" value="1"/>
</dbReference>
<dbReference type="InterPro" id="IPR055170">
    <property type="entry name" value="GFO_IDH_MocA-like_dom"/>
</dbReference>
<gene>
    <name evidence="3" type="ORF">METZ01_LOCUS112256</name>
</gene>
<sequence length="396" mass="42961">MPPGASRQHRPVSCTGQSEIVVRVGAATASWVLADDNQLISMIRKATVTSGQPIGRPFVASLVGFGYWGPNLARNLSASRDFDLKYISDISSDCLESAKHLYRSSTCVADSAVALSDPDVDVVFVATPASTHFELCQEALRNGKNVLVEKPLTLDATSSEALVRLARQQGLMLAVDHTFVFTGAVQKLRELVVEGELGALRYFDSIRMNLGLVQSDINVLWDLAVHDLSILQFVTDRVPVAVSATGRAHAPSTQTSTAYMTLFYEDDFIAHIGTSWMSPVKIRRSLLAGTRQMVVYDDQDAGQQVKLFDSGVETSSVPGADRRRLVQTRVGDMLAPKVDTREALAVELKDLASCMRGEVEPLVPGESGLDIVRVLEAATRSLDQNGSSFPVIYDSS</sequence>
<proteinExistence type="predicted"/>
<dbReference type="GO" id="GO:0000166">
    <property type="term" value="F:nucleotide binding"/>
    <property type="evidence" value="ECO:0007669"/>
    <property type="project" value="InterPro"/>
</dbReference>
<dbReference type="Pfam" id="PF22725">
    <property type="entry name" value="GFO_IDH_MocA_C3"/>
    <property type="match status" value="1"/>
</dbReference>
<evidence type="ECO:0000259" key="2">
    <source>
        <dbReference type="Pfam" id="PF22725"/>
    </source>
</evidence>